<keyword evidence="3" id="KW-1185">Reference proteome</keyword>
<evidence type="ECO:0000256" key="1">
    <source>
        <dbReference type="SAM" id="MobiDB-lite"/>
    </source>
</evidence>
<dbReference type="SUPFAM" id="SSF140990">
    <property type="entry name" value="FtsH protease domain-like"/>
    <property type="match status" value="1"/>
</dbReference>
<protein>
    <recommendedName>
        <fullName evidence="4">Peptidase M41 domain-containing protein</fullName>
    </recommendedName>
</protein>
<gene>
    <name evidence="2" type="ORF">KFL_001100310</name>
</gene>
<dbReference type="GO" id="GO:0004222">
    <property type="term" value="F:metalloendopeptidase activity"/>
    <property type="evidence" value="ECO:0007669"/>
    <property type="project" value="InterPro"/>
</dbReference>
<dbReference type="GO" id="GO:0006508">
    <property type="term" value="P:proteolysis"/>
    <property type="evidence" value="ECO:0007669"/>
    <property type="project" value="InterPro"/>
</dbReference>
<dbReference type="EMBL" id="DF237059">
    <property type="protein sequence ID" value="GAQ82417.1"/>
    <property type="molecule type" value="Genomic_DNA"/>
</dbReference>
<evidence type="ECO:0008006" key="4">
    <source>
        <dbReference type="Google" id="ProtNLM"/>
    </source>
</evidence>
<dbReference type="Gene3D" id="1.20.58.760">
    <property type="entry name" value="Peptidase M41"/>
    <property type="match status" value="1"/>
</dbReference>
<dbReference type="GO" id="GO:0005524">
    <property type="term" value="F:ATP binding"/>
    <property type="evidence" value="ECO:0007669"/>
    <property type="project" value="InterPro"/>
</dbReference>
<name>A0A1Y1I0V2_KLENI</name>
<dbReference type="AlphaFoldDB" id="A0A1Y1I0V2"/>
<feature type="region of interest" description="Disordered" evidence="1">
    <location>
        <begin position="60"/>
        <end position="82"/>
    </location>
</feature>
<dbReference type="InterPro" id="IPR037219">
    <property type="entry name" value="Peptidase_M41-like"/>
</dbReference>
<dbReference type="PANTHER" id="PTHR33471">
    <property type="entry name" value="ATP-DEPENDENT ZINC METALLOPROTEASE-RELATED"/>
    <property type="match status" value="1"/>
</dbReference>
<dbReference type="Proteomes" id="UP000054558">
    <property type="component" value="Unassembled WGS sequence"/>
</dbReference>
<reference evidence="2 3" key="1">
    <citation type="journal article" date="2014" name="Nat. Commun.">
        <title>Klebsormidium flaccidum genome reveals primary factors for plant terrestrial adaptation.</title>
        <authorList>
            <person name="Hori K."/>
            <person name="Maruyama F."/>
            <person name="Fujisawa T."/>
            <person name="Togashi T."/>
            <person name="Yamamoto N."/>
            <person name="Seo M."/>
            <person name="Sato S."/>
            <person name="Yamada T."/>
            <person name="Mori H."/>
            <person name="Tajima N."/>
            <person name="Moriyama T."/>
            <person name="Ikeuchi M."/>
            <person name="Watanabe M."/>
            <person name="Wada H."/>
            <person name="Kobayashi K."/>
            <person name="Saito M."/>
            <person name="Masuda T."/>
            <person name="Sasaki-Sekimoto Y."/>
            <person name="Mashiguchi K."/>
            <person name="Awai K."/>
            <person name="Shimojima M."/>
            <person name="Masuda S."/>
            <person name="Iwai M."/>
            <person name="Nobusawa T."/>
            <person name="Narise T."/>
            <person name="Kondo S."/>
            <person name="Saito H."/>
            <person name="Sato R."/>
            <person name="Murakawa M."/>
            <person name="Ihara Y."/>
            <person name="Oshima-Yamada Y."/>
            <person name="Ohtaka K."/>
            <person name="Satoh M."/>
            <person name="Sonobe K."/>
            <person name="Ishii M."/>
            <person name="Ohtani R."/>
            <person name="Kanamori-Sato M."/>
            <person name="Honoki R."/>
            <person name="Miyazaki D."/>
            <person name="Mochizuki H."/>
            <person name="Umetsu J."/>
            <person name="Higashi K."/>
            <person name="Shibata D."/>
            <person name="Kamiya Y."/>
            <person name="Sato N."/>
            <person name="Nakamura Y."/>
            <person name="Tabata S."/>
            <person name="Ida S."/>
            <person name="Kurokawa K."/>
            <person name="Ohta H."/>
        </authorList>
    </citation>
    <scope>NUCLEOTIDE SEQUENCE [LARGE SCALE GENOMIC DNA]</scope>
    <source>
        <strain evidence="2 3">NIES-2285</strain>
    </source>
</reference>
<dbReference type="GO" id="GO:0004176">
    <property type="term" value="F:ATP-dependent peptidase activity"/>
    <property type="evidence" value="ECO:0007669"/>
    <property type="project" value="InterPro"/>
</dbReference>
<evidence type="ECO:0000313" key="2">
    <source>
        <dbReference type="EMBL" id="GAQ82417.1"/>
    </source>
</evidence>
<proteinExistence type="predicted"/>
<sequence>MLGASTLFAGVVCVAESVTSKREEQRRWETRRRRVVVHEAGHFLLAYLLGFQVMGYKVPPRTRPGKPSKTTAPIPEQSSGSSVEGQTFVSLAALKYPFEEPEQIDGYLLGRFATFMMGGLASEALCFRTCGQAPGKESSNSQTGDLDILRQRLLSFRPDWSVQKSDGRMVGSLPTRVVAFERRAFRRACVILARHGSSLHRLIEAMDAGRPVQECIDTLNRV</sequence>
<accession>A0A1Y1I0V2</accession>
<evidence type="ECO:0000313" key="3">
    <source>
        <dbReference type="Proteomes" id="UP000054558"/>
    </source>
</evidence>
<organism evidence="2 3">
    <name type="scientific">Klebsormidium nitens</name>
    <name type="common">Green alga</name>
    <name type="synonym">Ulothrix nitens</name>
    <dbReference type="NCBI Taxonomy" id="105231"/>
    <lineage>
        <taxon>Eukaryota</taxon>
        <taxon>Viridiplantae</taxon>
        <taxon>Streptophyta</taxon>
        <taxon>Klebsormidiophyceae</taxon>
        <taxon>Klebsormidiales</taxon>
        <taxon>Klebsormidiaceae</taxon>
        <taxon>Klebsormidium</taxon>
    </lineage>
</organism>
<dbReference type="PANTHER" id="PTHR33471:SF7">
    <property type="entry name" value="ATP-DEPENDENT ZINC METALLOPROTEASE-RELATED"/>
    <property type="match status" value="1"/>
</dbReference>
<feature type="compositionally biased region" description="Polar residues" evidence="1">
    <location>
        <begin position="68"/>
        <end position="82"/>
    </location>
</feature>